<protein>
    <submittedName>
        <fullName evidence="1">Uncharacterized protein</fullName>
    </submittedName>
</protein>
<organism evidence="1 2">
    <name type="scientific">Colocasia esculenta</name>
    <name type="common">Wild taro</name>
    <name type="synonym">Arum esculentum</name>
    <dbReference type="NCBI Taxonomy" id="4460"/>
    <lineage>
        <taxon>Eukaryota</taxon>
        <taxon>Viridiplantae</taxon>
        <taxon>Streptophyta</taxon>
        <taxon>Embryophyta</taxon>
        <taxon>Tracheophyta</taxon>
        <taxon>Spermatophyta</taxon>
        <taxon>Magnoliopsida</taxon>
        <taxon>Liliopsida</taxon>
        <taxon>Araceae</taxon>
        <taxon>Aroideae</taxon>
        <taxon>Colocasieae</taxon>
        <taxon>Colocasia</taxon>
    </lineage>
</organism>
<evidence type="ECO:0000313" key="1">
    <source>
        <dbReference type="EMBL" id="MQL84070.1"/>
    </source>
</evidence>
<keyword evidence="2" id="KW-1185">Reference proteome</keyword>
<gene>
    <name evidence="1" type="ORF">Taro_016576</name>
</gene>
<comment type="caution">
    <text evidence="1">The sequence shown here is derived from an EMBL/GenBank/DDBJ whole genome shotgun (WGS) entry which is preliminary data.</text>
</comment>
<accession>A0A843UQN8</accession>
<sequence length="163" mass="18676">MGWCMRLEEELLWGLVRWPFASCWPRRCRPRALAMAAGPGSGQLRWQRPEVALSYDGWEILRVRNFSSIVLAAGAGRDLGGSAFSFEIVHLFCEDFRRATAIFVPFLCYFDRVFYFRLSFVKPFERSSAAGSLAFRGFGYRESAGESNLHINHHLLNLFGKIK</sequence>
<dbReference type="AlphaFoldDB" id="A0A843UQN8"/>
<dbReference type="EMBL" id="NMUH01000737">
    <property type="protein sequence ID" value="MQL84070.1"/>
    <property type="molecule type" value="Genomic_DNA"/>
</dbReference>
<reference evidence="1" key="1">
    <citation type="submission" date="2017-07" db="EMBL/GenBank/DDBJ databases">
        <title>Taro Niue Genome Assembly and Annotation.</title>
        <authorList>
            <person name="Atibalentja N."/>
            <person name="Keating K."/>
            <person name="Fields C.J."/>
        </authorList>
    </citation>
    <scope>NUCLEOTIDE SEQUENCE</scope>
    <source>
        <strain evidence="1">Niue_2</strain>
        <tissue evidence="1">Leaf</tissue>
    </source>
</reference>
<proteinExistence type="predicted"/>
<evidence type="ECO:0000313" key="2">
    <source>
        <dbReference type="Proteomes" id="UP000652761"/>
    </source>
</evidence>
<name>A0A843UQN8_COLES</name>
<dbReference type="Proteomes" id="UP000652761">
    <property type="component" value="Unassembled WGS sequence"/>
</dbReference>